<dbReference type="GO" id="GO:0005524">
    <property type="term" value="F:ATP binding"/>
    <property type="evidence" value="ECO:0007669"/>
    <property type="project" value="UniProtKB-KW"/>
</dbReference>
<dbReference type="FunFam" id="3.40.50.300:FF:000014">
    <property type="entry name" value="DNA polymerase III subunit gamma/tau"/>
    <property type="match status" value="1"/>
</dbReference>
<dbReference type="SUPFAM" id="SSF52540">
    <property type="entry name" value="P-loop containing nucleoside triphosphate hydrolases"/>
    <property type="match status" value="1"/>
</dbReference>
<dbReference type="InterPro" id="IPR048448">
    <property type="entry name" value="DnaX-like_C"/>
</dbReference>
<dbReference type="GO" id="GO:0003887">
    <property type="term" value="F:DNA-directed DNA polymerase activity"/>
    <property type="evidence" value="ECO:0007669"/>
    <property type="project" value="UniProtKB-KW"/>
</dbReference>
<dbReference type="Proteomes" id="UP000748108">
    <property type="component" value="Unassembled WGS sequence"/>
</dbReference>
<evidence type="ECO:0000256" key="7">
    <source>
        <dbReference type="ARBA" id="ARBA00022932"/>
    </source>
</evidence>
<evidence type="ECO:0000256" key="6">
    <source>
        <dbReference type="ARBA" id="ARBA00022840"/>
    </source>
</evidence>
<dbReference type="CDD" id="cd00009">
    <property type="entry name" value="AAA"/>
    <property type="match status" value="1"/>
</dbReference>
<evidence type="ECO:0000256" key="1">
    <source>
        <dbReference type="ARBA" id="ARBA00006360"/>
    </source>
</evidence>
<proteinExistence type="inferred from homology"/>
<evidence type="ECO:0000256" key="8">
    <source>
        <dbReference type="ARBA" id="ARBA00049244"/>
    </source>
</evidence>
<dbReference type="Pfam" id="PF22608">
    <property type="entry name" value="DNAX_ATPase_lid"/>
    <property type="match status" value="1"/>
</dbReference>
<dbReference type="CDD" id="cd18137">
    <property type="entry name" value="HLD_clamp_pol_III_gamma_tau"/>
    <property type="match status" value="1"/>
</dbReference>
<dbReference type="GO" id="GO:0046872">
    <property type="term" value="F:metal ion binding"/>
    <property type="evidence" value="ECO:0007669"/>
    <property type="project" value="UniProtKB-KW"/>
</dbReference>
<dbReference type="NCBIfam" id="TIGR02397">
    <property type="entry name" value="dnaX_nterm"/>
    <property type="match status" value="1"/>
</dbReference>
<evidence type="ECO:0000256" key="2">
    <source>
        <dbReference type="ARBA" id="ARBA00012417"/>
    </source>
</evidence>
<organism evidence="11 12">
    <name type="scientific">Hydrogenibacillus schlegelii</name>
    <name type="common">Bacillus schlegelii</name>
    <dbReference type="NCBI Taxonomy" id="1484"/>
    <lineage>
        <taxon>Bacteria</taxon>
        <taxon>Bacillati</taxon>
        <taxon>Bacillota</taxon>
        <taxon>Bacilli</taxon>
        <taxon>Bacillales</taxon>
        <taxon>Bacillales Family X. Incertae Sedis</taxon>
        <taxon>Hydrogenibacillus</taxon>
    </lineage>
</organism>
<sequence length="574" mass="61905">MTIGYQALYRAYRPKRFQELVGQEHVTTTLRQAVKSGRVAHAYLFAGPRGTGKTSAAKILAKAINCLAPEDGEPCGRCTHCRAIDAGEALDVVELDAASNRGIDEMRSIRDATWLKPAALQTKVYIIDEAHMLTHEAANALLKTLEEPPEHVVFILATTDPDKMPATIRSRAQRFDFRRLAPEALRARVEEIAGREGIALEPEALRLIVEFADGGLRDALALLDQVRAYAGDRIAAADVRNVAGLPEAEEIEAILAALEEGDAAGLHRALEAAYGAGREPERLARSLARALRERFYRRRKEAGGPAKGEAALARRLRALMEVEAALRLSVDPHLRLEAELIGLLAEEGVEKAGERASEALLGRIAELEARLRALEDRMRRSERSAAGADDAKAPPPTSEENRRPTPAAGAAAPGASLFPSAGAPAAAPAGAADRPGSSAAELSAFARENDPARLKALEERWAKVLAAVKGRDIRAEAWLKRGRPAAVRGEVALLVFTVPLHRQMTEQSDNRRHVEAALAEATGGEIRSFRTAMADAWDRARGAAGDPPIVRAAVELVGPERVEVRYGEEDDAEA</sequence>
<dbReference type="Gene3D" id="1.10.8.60">
    <property type="match status" value="1"/>
</dbReference>
<accession>A0A947GH48</accession>
<feature type="compositionally biased region" description="Low complexity" evidence="9">
    <location>
        <begin position="406"/>
        <end position="436"/>
    </location>
</feature>
<dbReference type="PRINTS" id="PR00300">
    <property type="entry name" value="CLPPROTEASEA"/>
</dbReference>
<evidence type="ECO:0000313" key="12">
    <source>
        <dbReference type="Proteomes" id="UP000748108"/>
    </source>
</evidence>
<keyword evidence="11" id="KW-0548">Nucleotidyltransferase</keyword>
<dbReference type="SMART" id="SM00382">
    <property type="entry name" value="AAA"/>
    <property type="match status" value="1"/>
</dbReference>
<dbReference type="EMBL" id="JAHHQF010000047">
    <property type="protein sequence ID" value="MBT9282008.1"/>
    <property type="molecule type" value="Genomic_DNA"/>
</dbReference>
<dbReference type="Pfam" id="PF13177">
    <property type="entry name" value="DNA_pol3_delta2"/>
    <property type="match status" value="1"/>
</dbReference>
<feature type="domain" description="AAA+ ATPase" evidence="10">
    <location>
        <begin position="39"/>
        <end position="185"/>
    </location>
</feature>
<comment type="caution">
    <text evidence="11">The sequence shown here is derived from an EMBL/GenBank/DDBJ whole genome shotgun (WGS) entry which is preliminary data.</text>
</comment>
<keyword evidence="6" id="KW-0067">ATP-binding</keyword>
<dbReference type="InterPro" id="IPR003593">
    <property type="entry name" value="AAA+_ATPase"/>
</dbReference>
<reference evidence="11" key="1">
    <citation type="journal article" date="2021" name="Microbiology">
        <title>Metagenomic Analysis of the Microbial Community in the Underground Coal Fire Area (Kemerovo Region, Russia) Revealed Predominance of Thermophilic Members of the Phyla Deinococcus-thermus, Aquificae, and Firmicutes.</title>
        <authorList>
            <person name="Kadnikov V."/>
            <person name="Mardanov A.V."/>
            <person name="Beletsky A.V."/>
            <person name="Karnachuk O.V."/>
            <person name="Ravin N.V."/>
        </authorList>
    </citation>
    <scope>NUCLEOTIDE SEQUENCE</scope>
    <source>
        <strain evidence="11">RBS10-49</strain>
    </source>
</reference>
<feature type="region of interest" description="Disordered" evidence="9">
    <location>
        <begin position="378"/>
        <end position="436"/>
    </location>
</feature>
<keyword evidence="4" id="KW-0547">Nucleotide-binding</keyword>
<evidence type="ECO:0000256" key="3">
    <source>
        <dbReference type="ARBA" id="ARBA00022723"/>
    </source>
</evidence>
<dbReference type="GO" id="GO:0006261">
    <property type="term" value="P:DNA-templated DNA replication"/>
    <property type="evidence" value="ECO:0007669"/>
    <property type="project" value="TreeGrafter"/>
</dbReference>
<dbReference type="NCBIfam" id="NF004046">
    <property type="entry name" value="PRK05563.1"/>
    <property type="match status" value="1"/>
</dbReference>
<dbReference type="AlphaFoldDB" id="A0A947GH48"/>
<evidence type="ECO:0000256" key="9">
    <source>
        <dbReference type="SAM" id="MobiDB-lite"/>
    </source>
</evidence>
<dbReference type="PANTHER" id="PTHR11669">
    <property type="entry name" value="REPLICATION FACTOR C / DNA POLYMERASE III GAMMA-TAU SUBUNIT"/>
    <property type="match status" value="1"/>
</dbReference>
<comment type="similarity">
    <text evidence="1">Belongs to the DnaX/STICHEL family.</text>
</comment>
<comment type="catalytic activity">
    <reaction evidence="8">
        <text>DNA(n) + a 2'-deoxyribonucleoside 5'-triphosphate = DNA(n+1) + diphosphate</text>
        <dbReference type="Rhea" id="RHEA:22508"/>
        <dbReference type="Rhea" id="RHEA-COMP:17339"/>
        <dbReference type="Rhea" id="RHEA-COMP:17340"/>
        <dbReference type="ChEBI" id="CHEBI:33019"/>
        <dbReference type="ChEBI" id="CHEBI:61560"/>
        <dbReference type="ChEBI" id="CHEBI:173112"/>
        <dbReference type="EC" id="2.7.7.7"/>
    </reaction>
</comment>
<dbReference type="InterPro" id="IPR045085">
    <property type="entry name" value="HLD_clamp_pol_III_gamma_tau"/>
</dbReference>
<evidence type="ECO:0000259" key="10">
    <source>
        <dbReference type="SMART" id="SM00382"/>
    </source>
</evidence>
<keyword evidence="7" id="KW-0239">DNA-directed DNA polymerase</keyword>
<dbReference type="InterPro" id="IPR050238">
    <property type="entry name" value="DNA_Rep/Repair_Clamp_Loader"/>
</dbReference>
<dbReference type="InterPro" id="IPR012763">
    <property type="entry name" value="DNA_pol_III_sug/sutau_N"/>
</dbReference>
<dbReference type="Pfam" id="PF20964">
    <property type="entry name" value="DnaX_C"/>
    <property type="match status" value="1"/>
</dbReference>
<evidence type="ECO:0000256" key="4">
    <source>
        <dbReference type="ARBA" id="ARBA00022741"/>
    </source>
</evidence>
<dbReference type="InterPro" id="IPR027417">
    <property type="entry name" value="P-loop_NTPase"/>
</dbReference>
<protein>
    <recommendedName>
        <fullName evidence="2">DNA-directed DNA polymerase</fullName>
        <ecNumber evidence="2">2.7.7.7</ecNumber>
    </recommendedName>
</protein>
<dbReference type="PANTHER" id="PTHR11669:SF0">
    <property type="entry name" value="PROTEIN STICHEL-LIKE 2"/>
    <property type="match status" value="1"/>
</dbReference>
<name>A0A947GH48_HYDSH</name>
<keyword evidence="3" id="KW-0479">Metal-binding</keyword>
<keyword evidence="5" id="KW-0862">Zinc</keyword>
<keyword evidence="11" id="KW-0808">Transferase</keyword>
<evidence type="ECO:0000313" key="11">
    <source>
        <dbReference type="EMBL" id="MBT9282008.1"/>
    </source>
</evidence>
<evidence type="ECO:0000256" key="5">
    <source>
        <dbReference type="ARBA" id="ARBA00022833"/>
    </source>
</evidence>
<dbReference type="InterPro" id="IPR001270">
    <property type="entry name" value="ClpA/B"/>
</dbReference>
<dbReference type="EC" id="2.7.7.7" evidence="2"/>
<gene>
    <name evidence="11" type="primary">dnaX</name>
    <name evidence="11" type="ORF">KM312_05050</name>
</gene>
<dbReference type="GO" id="GO:0009360">
    <property type="term" value="C:DNA polymerase III complex"/>
    <property type="evidence" value="ECO:0007669"/>
    <property type="project" value="InterPro"/>
</dbReference>
<dbReference type="Gene3D" id="3.40.50.300">
    <property type="entry name" value="P-loop containing nucleotide triphosphate hydrolases"/>
    <property type="match status" value="1"/>
</dbReference>